<evidence type="ECO:0000256" key="3">
    <source>
        <dbReference type="ARBA" id="ARBA00022692"/>
    </source>
</evidence>
<dbReference type="InterPro" id="IPR037185">
    <property type="entry name" value="EmrE-like"/>
</dbReference>
<feature type="transmembrane region" description="Helical" evidence="6">
    <location>
        <begin position="277"/>
        <end position="295"/>
    </location>
</feature>
<feature type="transmembrane region" description="Helical" evidence="6">
    <location>
        <begin position="108"/>
        <end position="125"/>
    </location>
</feature>
<dbReference type="EMBL" id="JBFOCI010000007">
    <property type="protein sequence ID" value="MEW9808137.1"/>
    <property type="molecule type" value="Genomic_DNA"/>
</dbReference>
<evidence type="ECO:0000313" key="9">
    <source>
        <dbReference type="Proteomes" id="UP001556196"/>
    </source>
</evidence>
<feature type="domain" description="EamA" evidence="7">
    <location>
        <begin position="161"/>
        <end position="296"/>
    </location>
</feature>
<dbReference type="InterPro" id="IPR050638">
    <property type="entry name" value="AA-Vitamin_Transporters"/>
</dbReference>
<dbReference type="InterPro" id="IPR000620">
    <property type="entry name" value="EamA_dom"/>
</dbReference>
<feature type="transmembrane region" description="Helical" evidence="6">
    <location>
        <begin position="137"/>
        <end position="153"/>
    </location>
</feature>
<evidence type="ECO:0000256" key="1">
    <source>
        <dbReference type="ARBA" id="ARBA00004141"/>
    </source>
</evidence>
<evidence type="ECO:0000256" key="4">
    <source>
        <dbReference type="ARBA" id="ARBA00022989"/>
    </source>
</evidence>
<feature type="domain" description="EamA" evidence="7">
    <location>
        <begin position="17"/>
        <end position="148"/>
    </location>
</feature>
<evidence type="ECO:0000256" key="6">
    <source>
        <dbReference type="SAM" id="Phobius"/>
    </source>
</evidence>
<name>A0ABV3R5A7_9HYPH</name>
<protein>
    <submittedName>
        <fullName evidence="8">DMT family transporter</fullName>
    </submittedName>
</protein>
<organism evidence="8 9">
    <name type="scientific">Mesorhizobium marinum</name>
    <dbReference type="NCBI Taxonomy" id="3228790"/>
    <lineage>
        <taxon>Bacteria</taxon>
        <taxon>Pseudomonadati</taxon>
        <taxon>Pseudomonadota</taxon>
        <taxon>Alphaproteobacteria</taxon>
        <taxon>Hyphomicrobiales</taxon>
        <taxon>Phyllobacteriaceae</taxon>
        <taxon>Mesorhizobium</taxon>
    </lineage>
</organism>
<feature type="transmembrane region" description="Helical" evidence="6">
    <location>
        <begin position="193"/>
        <end position="211"/>
    </location>
</feature>
<accession>A0ABV3R5A7</accession>
<feature type="transmembrane region" description="Helical" evidence="6">
    <location>
        <begin position="75"/>
        <end position="96"/>
    </location>
</feature>
<feature type="transmembrane region" description="Helical" evidence="6">
    <location>
        <begin position="159"/>
        <end position="181"/>
    </location>
</feature>
<evidence type="ECO:0000256" key="2">
    <source>
        <dbReference type="ARBA" id="ARBA00007362"/>
    </source>
</evidence>
<evidence type="ECO:0000313" key="8">
    <source>
        <dbReference type="EMBL" id="MEW9808137.1"/>
    </source>
</evidence>
<dbReference type="PANTHER" id="PTHR32322:SF2">
    <property type="entry name" value="EAMA DOMAIN-CONTAINING PROTEIN"/>
    <property type="match status" value="1"/>
</dbReference>
<feature type="transmembrane region" description="Helical" evidence="6">
    <location>
        <begin position="223"/>
        <end position="244"/>
    </location>
</feature>
<feature type="transmembrane region" description="Helical" evidence="6">
    <location>
        <begin position="12"/>
        <end position="30"/>
    </location>
</feature>
<sequence>MSTAAVLDRREAIDSFAVAVMICLTLSWGMNGVAAKLTNTGYSPLFLAMVRSAIGCALVVLWSRWRGIRLLERDGTLVPGLVVGLLFGVEFMLIFVGLDYTSVTRSTLLVNTMPFWVLVAGHFLLGERITVRKTAGLLLAFAGLVLVFSDRLSQPGPDALVGDVMSLAAGLAWAATSIVIRRTRLAAVAAEKLLVYQLAVAALLAAVFLPLGGPPIRDGNALATGALLFQATYIVGVTYVIWFWMVQRYPATGLASFTVLTPIFGVLLGWLLLGEPLGMTIFLAMALIVAGLALVNRSPRKALGQ</sequence>
<keyword evidence="9" id="KW-1185">Reference proteome</keyword>
<dbReference type="PANTHER" id="PTHR32322">
    <property type="entry name" value="INNER MEMBRANE TRANSPORTER"/>
    <property type="match status" value="1"/>
</dbReference>
<dbReference type="SUPFAM" id="SSF103481">
    <property type="entry name" value="Multidrug resistance efflux transporter EmrE"/>
    <property type="match status" value="2"/>
</dbReference>
<dbReference type="Pfam" id="PF00892">
    <property type="entry name" value="EamA"/>
    <property type="match status" value="2"/>
</dbReference>
<comment type="caution">
    <text evidence="8">The sequence shown here is derived from an EMBL/GenBank/DDBJ whole genome shotgun (WGS) entry which is preliminary data.</text>
</comment>
<comment type="similarity">
    <text evidence="2">Belongs to the EamA transporter family.</text>
</comment>
<evidence type="ECO:0000256" key="5">
    <source>
        <dbReference type="ARBA" id="ARBA00023136"/>
    </source>
</evidence>
<comment type="subcellular location">
    <subcellularLocation>
        <location evidence="1">Membrane</location>
        <topology evidence="1">Multi-pass membrane protein</topology>
    </subcellularLocation>
</comment>
<feature type="transmembrane region" description="Helical" evidence="6">
    <location>
        <begin position="251"/>
        <end position="271"/>
    </location>
</feature>
<keyword evidence="3 6" id="KW-0812">Transmembrane</keyword>
<keyword evidence="5 6" id="KW-0472">Membrane</keyword>
<dbReference type="RefSeq" id="WP_367725362.1">
    <property type="nucleotide sequence ID" value="NZ_JBFOCH010000005.1"/>
</dbReference>
<keyword evidence="4 6" id="KW-1133">Transmembrane helix</keyword>
<proteinExistence type="inferred from homology"/>
<reference evidence="8 9" key="1">
    <citation type="submission" date="2024-06" db="EMBL/GenBank/DDBJ databases">
        <authorList>
            <person name="Tuo L."/>
        </authorList>
    </citation>
    <scope>NUCLEOTIDE SEQUENCE [LARGE SCALE GENOMIC DNA]</scope>
    <source>
        <strain evidence="8 9">ZMM04-5</strain>
    </source>
</reference>
<gene>
    <name evidence="8" type="ORF">ABUE31_19290</name>
</gene>
<feature type="transmembrane region" description="Helical" evidence="6">
    <location>
        <begin position="42"/>
        <end position="63"/>
    </location>
</feature>
<evidence type="ECO:0000259" key="7">
    <source>
        <dbReference type="Pfam" id="PF00892"/>
    </source>
</evidence>
<dbReference type="Proteomes" id="UP001556196">
    <property type="component" value="Unassembled WGS sequence"/>
</dbReference>